<comment type="caution">
    <text evidence="1">The sequence shown here is derived from an EMBL/GenBank/DDBJ whole genome shotgun (WGS) entry which is preliminary data.</text>
</comment>
<dbReference type="RefSeq" id="WP_331301403.1">
    <property type="nucleotide sequence ID" value="NZ_MLCA01000001.1"/>
</dbReference>
<keyword evidence="2" id="KW-1185">Reference proteome</keyword>
<reference evidence="1 2" key="1">
    <citation type="journal article" date="2012" name="Genet. Mol. Biol.">
        <title>Analysis of 16S rRNA and mxaF genes revealing insights into Methylobacterium niche-specific plant association.</title>
        <authorList>
            <person name="Dourado M.N."/>
            <person name="Andreote F.D."/>
            <person name="Dini-Andreote F."/>
            <person name="Conti R."/>
            <person name="Araujo J.M."/>
            <person name="Araujo W.L."/>
        </authorList>
    </citation>
    <scope>NUCLEOTIDE SEQUENCE [LARGE SCALE GENOMIC DNA]</scope>
    <source>
        <strain evidence="1 2">TC3-10</strain>
    </source>
</reference>
<gene>
    <name evidence="1" type="ORF">MOTC310_07935</name>
</gene>
<accession>A0ABU7TM21</accession>
<dbReference type="Proteomes" id="UP001355206">
    <property type="component" value="Unassembled WGS sequence"/>
</dbReference>
<proteinExistence type="predicted"/>
<organism evidence="1 2">
    <name type="scientific">Methylobacterium oryzae</name>
    <dbReference type="NCBI Taxonomy" id="334852"/>
    <lineage>
        <taxon>Bacteria</taxon>
        <taxon>Pseudomonadati</taxon>
        <taxon>Pseudomonadota</taxon>
        <taxon>Alphaproteobacteria</taxon>
        <taxon>Hyphomicrobiales</taxon>
        <taxon>Methylobacteriaceae</taxon>
        <taxon>Methylobacterium</taxon>
    </lineage>
</organism>
<name>A0ABU7TM21_9HYPH</name>
<protein>
    <submittedName>
        <fullName evidence="1">Uncharacterized protein</fullName>
    </submittedName>
</protein>
<dbReference type="EMBL" id="MLCA01000001">
    <property type="protein sequence ID" value="MEE7490412.1"/>
    <property type="molecule type" value="Genomic_DNA"/>
</dbReference>
<evidence type="ECO:0000313" key="2">
    <source>
        <dbReference type="Proteomes" id="UP001355206"/>
    </source>
</evidence>
<evidence type="ECO:0000313" key="1">
    <source>
        <dbReference type="EMBL" id="MEE7490412.1"/>
    </source>
</evidence>
<sequence length="416" mass="44798">MHKYAETEIWVPYSARIRLPGRRGTVKAVRFAAETFAIRRVPAPDAPVALEASFGPGADGSLRWRDFEGSYWRPVVTDGPTAAQPRGSSGWNVRPDERRAIVDWADYPFPGWRPINGRSPHDPVIGVVVDHDREARVRVAHDIAAGLVMVGGVLHKRAPLPAWRINDLKDAKPGTPRLSLVLPDLLPASGALVPSDAWFARLETVCTVGLGLHPVADFDGAARLASFIQVGSPGRPNLTAPSTGVEVREPLRGCTATSLGMLRLHQAVWESLRPHDPWDLGEDVAVAADAAADAAIALEAGIARASVNPHWAVTGLDPDRPTAEASRRFQALDDACGPPPAMGDATLGPQIRILRNALQRLCGLAEENLEPDDVDTRLLYAADALAMTSETGWKRQFDAYHRTFPDAGLGGTAPTM</sequence>